<dbReference type="EMBL" id="LK032202">
    <property type="protein sequence ID" value="CDY27295.1"/>
    <property type="molecule type" value="Genomic_DNA"/>
</dbReference>
<dbReference type="AlphaFoldDB" id="A0A078GL24"/>
<evidence type="ECO:0000259" key="1">
    <source>
        <dbReference type="Pfam" id="PF09331"/>
    </source>
</evidence>
<dbReference type="OMA" id="NCKSAIP"/>
<name>A0A078GL24_BRANA</name>
<proteinExistence type="predicted"/>
<dbReference type="Pfam" id="PF09331">
    <property type="entry name" value="DUF1985"/>
    <property type="match status" value="1"/>
</dbReference>
<evidence type="ECO:0000313" key="2">
    <source>
        <dbReference type="EMBL" id="CAF1836532.1"/>
    </source>
</evidence>
<feature type="domain" description="DUF1985" evidence="1">
    <location>
        <begin position="435"/>
        <end position="503"/>
    </location>
</feature>
<dbReference type="Gramene" id="CDY27295">
    <property type="protein sequence ID" value="CDY27295"/>
    <property type="gene ID" value="GSBRNA2T00037207001"/>
</dbReference>
<dbReference type="Proteomes" id="UP001295469">
    <property type="component" value="Chromosome C04"/>
</dbReference>
<dbReference type="InterPro" id="IPR015410">
    <property type="entry name" value="DUF1985"/>
</dbReference>
<organism evidence="3 4">
    <name type="scientific">Brassica napus</name>
    <name type="common">Rape</name>
    <dbReference type="NCBI Taxonomy" id="3708"/>
    <lineage>
        <taxon>Eukaryota</taxon>
        <taxon>Viridiplantae</taxon>
        <taxon>Streptophyta</taxon>
        <taxon>Embryophyta</taxon>
        <taxon>Tracheophyta</taxon>
        <taxon>Spermatophyta</taxon>
        <taxon>Magnoliopsida</taxon>
        <taxon>eudicotyledons</taxon>
        <taxon>Gunneridae</taxon>
        <taxon>Pentapetalae</taxon>
        <taxon>rosids</taxon>
        <taxon>malvids</taxon>
        <taxon>Brassicales</taxon>
        <taxon>Brassicaceae</taxon>
        <taxon>Brassiceae</taxon>
        <taxon>Brassica</taxon>
    </lineage>
</organism>
<reference evidence="3" key="2">
    <citation type="submission" date="2014-06" db="EMBL/GenBank/DDBJ databases">
        <authorList>
            <person name="Genoscope - CEA"/>
        </authorList>
    </citation>
    <scope>NUCLEOTIDE SEQUENCE</scope>
</reference>
<protein>
    <submittedName>
        <fullName evidence="2">(rape) hypothetical protein</fullName>
    </submittedName>
    <submittedName>
        <fullName evidence="3">BnaC04g18750D protein</fullName>
    </submittedName>
</protein>
<dbReference type="Proteomes" id="UP000028999">
    <property type="component" value="Unassembled WGS sequence"/>
</dbReference>
<gene>
    <name evidence="3" type="primary">BnaC04g18750D</name>
    <name evidence="2" type="ORF">DARMORV10_C04P26320.1</name>
    <name evidence="3" type="ORF">GSBRNA2T00037207001</name>
</gene>
<evidence type="ECO:0000313" key="3">
    <source>
        <dbReference type="EMBL" id="CDY27295.1"/>
    </source>
</evidence>
<reference evidence="3 4" key="1">
    <citation type="journal article" date="2014" name="Science">
        <title>Plant genetics. Early allopolyploid evolution in the post-Neolithic Brassica napus oilseed genome.</title>
        <authorList>
            <person name="Chalhoub B."/>
            <person name="Denoeud F."/>
            <person name="Liu S."/>
            <person name="Parkin I.A."/>
            <person name="Tang H."/>
            <person name="Wang X."/>
            <person name="Chiquet J."/>
            <person name="Belcram H."/>
            <person name="Tong C."/>
            <person name="Samans B."/>
            <person name="Correa M."/>
            <person name="Da Silva C."/>
            <person name="Just J."/>
            <person name="Falentin C."/>
            <person name="Koh C.S."/>
            <person name="Le Clainche I."/>
            <person name="Bernard M."/>
            <person name="Bento P."/>
            <person name="Noel B."/>
            <person name="Labadie K."/>
            <person name="Alberti A."/>
            <person name="Charles M."/>
            <person name="Arnaud D."/>
            <person name="Guo H."/>
            <person name="Daviaud C."/>
            <person name="Alamery S."/>
            <person name="Jabbari K."/>
            <person name="Zhao M."/>
            <person name="Edger P.P."/>
            <person name="Chelaifa H."/>
            <person name="Tack D."/>
            <person name="Lassalle G."/>
            <person name="Mestiri I."/>
            <person name="Schnel N."/>
            <person name="Le Paslier M.C."/>
            <person name="Fan G."/>
            <person name="Renault V."/>
            <person name="Bayer P.E."/>
            <person name="Golicz A.A."/>
            <person name="Manoli S."/>
            <person name="Lee T.H."/>
            <person name="Thi V.H."/>
            <person name="Chalabi S."/>
            <person name="Hu Q."/>
            <person name="Fan C."/>
            <person name="Tollenaere R."/>
            <person name="Lu Y."/>
            <person name="Battail C."/>
            <person name="Shen J."/>
            <person name="Sidebottom C.H."/>
            <person name="Wang X."/>
            <person name="Canaguier A."/>
            <person name="Chauveau A."/>
            <person name="Berard A."/>
            <person name="Deniot G."/>
            <person name="Guan M."/>
            <person name="Liu Z."/>
            <person name="Sun F."/>
            <person name="Lim Y.P."/>
            <person name="Lyons E."/>
            <person name="Town C.D."/>
            <person name="Bancroft I."/>
            <person name="Wang X."/>
            <person name="Meng J."/>
            <person name="Ma J."/>
            <person name="Pires J.C."/>
            <person name="King G.J."/>
            <person name="Brunel D."/>
            <person name="Delourme R."/>
            <person name="Renard M."/>
            <person name="Aury J.M."/>
            <person name="Adams K.L."/>
            <person name="Batley J."/>
            <person name="Snowdon R.J."/>
            <person name="Tost J."/>
            <person name="Edwards D."/>
            <person name="Zhou Y."/>
            <person name="Hua W."/>
            <person name="Sharpe A.G."/>
            <person name="Paterson A.H."/>
            <person name="Guan C."/>
            <person name="Wincker P."/>
        </authorList>
    </citation>
    <scope>NUCLEOTIDE SEQUENCE [LARGE SCALE GENOMIC DNA]</scope>
    <source>
        <strain evidence="4">cv. Darmor-bzh</strain>
    </source>
</reference>
<accession>A0A078GL24</accession>
<evidence type="ECO:0000313" key="4">
    <source>
        <dbReference type="Proteomes" id="UP000028999"/>
    </source>
</evidence>
<sequence>MGSKLCVWVQMTDQDTVMILTGNWVREDDGKWVFDSLNEEGTEFFTLKAGLEYDELVDLVKQSLAIASRNVKLKISYQYSSWMLIDDGDGSTPQFISENHEVEVFVQMRRKIEEVNLCVTISQCSDGVTTGNSKPHFANVTDQNVFGGSFGVPVSDIIPYRRNGIDIRENQPISLCRHEHTTEEGETSRPVKRRLFYTDGNAADSELDVGPTQRAAVNSPKLVHETLAVGGESSTGLTQWPQFQDALHQFLDDESSQNVLFNRDALPVVDSVEKDGIEAALEAVPYEGDNLFVGQVFKSKMYPHAQHAACTVHLWRNIKSRFKSKRMASLMGASARAYTVAKFNKKFLDIQRVSQGCASYLVDIAVKHPPGRPRKVKILSTGEDKVFFSYSVTVSFHLTYAVGAGEKATTRPPVVVQYKASHMVGLYQLSSTLHISTSETLYTAATFTSNEDKIRLCYLAALSCGLLGVNCKSAIPQHLAEMVIDLETFEQHPWGYEAVTDLFSMVCRMMWRI</sequence>
<dbReference type="PaxDb" id="3708-A0A078GL24"/>
<reference evidence="2" key="3">
    <citation type="submission" date="2021-01" db="EMBL/GenBank/DDBJ databases">
        <authorList>
            <consortium name="Genoscope - CEA"/>
            <person name="William W."/>
        </authorList>
    </citation>
    <scope>NUCLEOTIDE SEQUENCE</scope>
</reference>
<dbReference type="EMBL" id="HG994368">
    <property type="protein sequence ID" value="CAF1836532.1"/>
    <property type="molecule type" value="Genomic_DNA"/>
</dbReference>
<keyword evidence="4" id="KW-1185">Reference proteome</keyword>